<feature type="domain" description="Kringle" evidence="10">
    <location>
        <begin position="399"/>
        <end position="478"/>
    </location>
</feature>
<feature type="compositionally biased region" description="Pro residues" evidence="8">
    <location>
        <begin position="704"/>
        <end position="713"/>
    </location>
</feature>
<dbReference type="InterPro" id="IPR003609">
    <property type="entry name" value="Pan_app"/>
</dbReference>
<dbReference type="PANTHER" id="PTHR24261:SF12">
    <property type="entry name" value="HEPATOCYTE GROWTH FACTOR-LIKE PROTEIN-RELATED"/>
    <property type="match status" value="1"/>
</dbReference>
<dbReference type="SUPFAM" id="SSF57440">
    <property type="entry name" value="Kringle-like"/>
    <property type="match status" value="4"/>
</dbReference>
<feature type="disulfide bond" evidence="7">
    <location>
        <begin position="244"/>
        <end position="283"/>
    </location>
</feature>
<evidence type="ECO:0000256" key="9">
    <source>
        <dbReference type="SAM" id="SignalP"/>
    </source>
</evidence>
<dbReference type="InterPro" id="IPR038178">
    <property type="entry name" value="Kringle_sf"/>
</dbReference>
<dbReference type="PROSITE" id="PS00021">
    <property type="entry name" value="KRINGLE_1"/>
    <property type="match status" value="3"/>
</dbReference>
<evidence type="ECO:0000256" key="5">
    <source>
        <dbReference type="ARBA" id="ARBA00022737"/>
    </source>
</evidence>
<sequence length="903" mass="99952">MPVPRVLLAVAVAVALGAGRAGTGGGTAGSGQPRGGPIRPRAPSAQLPLCSPGSRSPLNDFQRLRATELLPLPPEAPPPPEPGPAEQCAQRCATSPACRAFHHERQSQLCQLLRWTQHSPGVRLQKNIHCDLYQKKDYLRDCIVADGISYRGTRATTEKGLRCQHWQATTPHDHRFLPSPRNGLEENYCRNPDRDKRGPWCYTVDPNVRHQSCGIKKCQDAICMTCNGEDYRGFVDHTESGTECQRWDLQHPHKHPYHPDKYPEKGLDDNYCRNPDGSEQPWCYTVDPAREREYCRIRVCKKRPRPLNVTTNCFRGKGEGYRGRVNVTVSGIPCQRWDAQAPHRHHFVPEKYPCKDLQENYCRNPDGSEAPWCFTTRPSVRVAFCFHIRRCDDELGAQECYHGHGETYRGHVSKTRKGITCQRWDARTPHVPQISPATHPEAHLEENYCRNPDNDSHGPWCYTMDPRMPFDYCAIKPCSGNAVPSILESAEAVTFEQCGRRDERLQLKGRIVGGQPGNSPWTVSIRNRAGVHFCGGSLVNEQWVISIRQCFSSCDADLSGYEVHLGLLFKDPGPADPDLQAIPIVRILCGPSESHLVLLKLARPAVLNKRVALICLPPERYVVPAGTICEIAGWGETRGTPCGQPRPRHPPARTIPMQWHLHAHSLPVVVVSPCLQHPLPTASPFPQHPPAHPMTPPSHALPLPCHPPPPPRGLAPCRHGRQPRAERGPAARAGPRRVPGGAAWAPEGERAVHRPAALRRGRLRGRLRRAPGLPDRRLLGAGGGDHPVPCLRPHRPARPLHPRLALRRLDPQGHEDGLSRAVGGWRGGTPLPAPPMPIKGVEPASVCVAAGPRCTGQLCTSGTCLFRGKPTSPFPSCAVTCSALLWSRCHPQDPRALQGHRRC</sequence>
<keyword evidence="3 7" id="KW-0420">Kringle</keyword>
<dbReference type="FunFam" id="2.40.20.10:FF:000009">
    <property type="entry name" value="Hepatocyte growth factor-like 1"/>
    <property type="match status" value="1"/>
</dbReference>
<reference evidence="13" key="2">
    <citation type="submission" date="2025-08" db="UniProtKB">
        <authorList>
            <consortium name="Ensembl"/>
        </authorList>
    </citation>
    <scope>IDENTIFICATION</scope>
</reference>
<name>A0A493TBW1_ANAPP</name>
<evidence type="ECO:0000259" key="12">
    <source>
        <dbReference type="PROSITE" id="PS50948"/>
    </source>
</evidence>
<evidence type="ECO:0000259" key="10">
    <source>
        <dbReference type="PROSITE" id="PS50070"/>
    </source>
</evidence>
<proteinExistence type="predicted"/>
<evidence type="ECO:0000259" key="11">
    <source>
        <dbReference type="PROSITE" id="PS50240"/>
    </source>
</evidence>
<dbReference type="Ensembl" id="ENSAPLT00000028865.1">
    <property type="protein sequence ID" value="ENSAPLP00000023367.1"/>
    <property type="gene ID" value="ENSAPLG00000004404.2"/>
</dbReference>
<feature type="disulfide bond" evidence="7">
    <location>
        <begin position="223"/>
        <end position="300"/>
    </location>
</feature>
<dbReference type="CDD" id="cd01099">
    <property type="entry name" value="PAN_AP_HGF"/>
    <property type="match status" value="1"/>
</dbReference>
<feature type="domain" description="Kringle" evidence="10">
    <location>
        <begin position="222"/>
        <end position="300"/>
    </location>
</feature>
<reference evidence="13" key="3">
    <citation type="submission" date="2025-09" db="UniProtKB">
        <authorList>
            <consortium name="Ensembl"/>
        </authorList>
    </citation>
    <scope>IDENTIFICATION</scope>
</reference>
<evidence type="ECO:0000256" key="2">
    <source>
        <dbReference type="ARBA" id="ARBA00022525"/>
    </source>
</evidence>
<comment type="caution">
    <text evidence="7">Lacks conserved residue(s) required for the propagation of feature annotation.</text>
</comment>
<dbReference type="FunFam" id="2.40.20.10:FF:000002">
    <property type="entry name" value="Hepatocyte growth factor"/>
    <property type="match status" value="2"/>
</dbReference>
<dbReference type="PROSITE" id="PS50948">
    <property type="entry name" value="PAN"/>
    <property type="match status" value="1"/>
</dbReference>
<feature type="compositionally biased region" description="Low complexity" evidence="8">
    <location>
        <begin position="730"/>
        <end position="746"/>
    </location>
</feature>
<dbReference type="Gene3D" id="3.50.4.10">
    <property type="entry name" value="Hepatocyte Growth Factor"/>
    <property type="match status" value="1"/>
</dbReference>
<dbReference type="GO" id="GO:0005102">
    <property type="term" value="F:signaling receptor binding"/>
    <property type="evidence" value="ECO:0007669"/>
    <property type="project" value="TreeGrafter"/>
</dbReference>
<evidence type="ECO:0000256" key="8">
    <source>
        <dbReference type="SAM" id="MobiDB-lite"/>
    </source>
</evidence>
<feature type="region of interest" description="Disordered" evidence="8">
    <location>
        <begin position="19"/>
        <end position="54"/>
    </location>
</feature>
<feature type="chain" id="PRO_5019867313" evidence="9">
    <location>
        <begin position="22"/>
        <end position="903"/>
    </location>
</feature>
<dbReference type="InterPro" id="IPR050759">
    <property type="entry name" value="Serine_protease_kringle"/>
</dbReference>
<dbReference type="FunFam" id="2.40.20.10:FF:000004">
    <property type="entry name" value="Hepatocyte growth factor"/>
    <property type="match status" value="1"/>
</dbReference>
<feature type="region of interest" description="Disordered" evidence="8">
    <location>
        <begin position="773"/>
        <end position="797"/>
    </location>
</feature>
<accession>A0A493TBW1</accession>
<feature type="disulfide bond" evidence="7">
    <location>
        <begin position="272"/>
        <end position="295"/>
    </location>
</feature>
<keyword evidence="6 7" id="KW-1015">Disulfide bond</keyword>
<evidence type="ECO:0000256" key="4">
    <source>
        <dbReference type="ARBA" id="ARBA00022729"/>
    </source>
</evidence>
<feature type="region of interest" description="Disordered" evidence="8">
    <location>
        <begin position="682"/>
        <end position="750"/>
    </location>
</feature>
<dbReference type="SUPFAM" id="SSF50494">
    <property type="entry name" value="Trypsin-like serine proteases"/>
    <property type="match status" value="1"/>
</dbReference>
<dbReference type="GO" id="GO:0006508">
    <property type="term" value="P:proteolysis"/>
    <property type="evidence" value="ECO:0007669"/>
    <property type="project" value="InterPro"/>
</dbReference>
<evidence type="ECO:0000256" key="1">
    <source>
        <dbReference type="ARBA" id="ARBA00004613"/>
    </source>
</evidence>
<keyword evidence="14" id="KW-1185">Reference proteome</keyword>
<dbReference type="InterPro" id="IPR009003">
    <property type="entry name" value="Peptidase_S1_PA"/>
</dbReference>
<dbReference type="AlphaFoldDB" id="A0A493TBW1"/>
<evidence type="ECO:0000256" key="6">
    <source>
        <dbReference type="ARBA" id="ARBA00023157"/>
    </source>
</evidence>
<dbReference type="Pfam" id="PF00051">
    <property type="entry name" value="Kringle"/>
    <property type="match status" value="4"/>
</dbReference>
<keyword evidence="4 9" id="KW-0732">Signal</keyword>
<dbReference type="InterPro" id="IPR001254">
    <property type="entry name" value="Trypsin_dom"/>
</dbReference>
<dbReference type="SMART" id="SM00473">
    <property type="entry name" value="PAN_AP"/>
    <property type="match status" value="1"/>
</dbReference>
<evidence type="ECO:0000313" key="13">
    <source>
        <dbReference type="Ensembl" id="ENSAPLP00000023367.1"/>
    </source>
</evidence>
<dbReference type="SUPFAM" id="SSF57414">
    <property type="entry name" value="Hairpin loop containing domain-like"/>
    <property type="match status" value="1"/>
</dbReference>
<evidence type="ECO:0000256" key="3">
    <source>
        <dbReference type="ARBA" id="ARBA00022572"/>
    </source>
</evidence>
<gene>
    <name evidence="13" type="primary">MST1</name>
</gene>
<dbReference type="GeneTree" id="ENSGT00940000159461"/>
<dbReference type="Gene3D" id="2.40.10.10">
    <property type="entry name" value="Trypsin-like serine proteases"/>
    <property type="match status" value="1"/>
</dbReference>
<feature type="domain" description="Kringle" evidence="10">
    <location>
        <begin position="141"/>
        <end position="218"/>
    </location>
</feature>
<dbReference type="CDD" id="cd00108">
    <property type="entry name" value="KR"/>
    <property type="match status" value="4"/>
</dbReference>
<dbReference type="GO" id="GO:0005615">
    <property type="term" value="C:extracellular space"/>
    <property type="evidence" value="ECO:0007669"/>
    <property type="project" value="TreeGrafter"/>
</dbReference>
<reference evidence="14" key="1">
    <citation type="submission" date="2017-10" db="EMBL/GenBank/DDBJ databases">
        <title>A new Pekin duck reference genome.</title>
        <authorList>
            <person name="Hou Z.-C."/>
            <person name="Zhou Z.-K."/>
            <person name="Zhu F."/>
            <person name="Hou S.-S."/>
        </authorList>
    </citation>
    <scope>NUCLEOTIDE SEQUENCE [LARGE SCALE GENOMIC DNA]</scope>
</reference>
<keyword evidence="2" id="KW-0964">Secreted</keyword>
<dbReference type="Pfam" id="PF00024">
    <property type="entry name" value="PAN_1"/>
    <property type="match status" value="1"/>
</dbReference>
<dbReference type="Gene3D" id="2.40.20.10">
    <property type="entry name" value="Plasminogen Kringle 4"/>
    <property type="match status" value="4"/>
</dbReference>
<feature type="domain" description="Apple" evidence="12">
    <location>
        <begin position="50"/>
        <end position="137"/>
    </location>
</feature>
<dbReference type="PROSITE" id="PS50240">
    <property type="entry name" value="TRYPSIN_DOM"/>
    <property type="match status" value="1"/>
</dbReference>
<dbReference type="Proteomes" id="UP000016666">
    <property type="component" value="Unassembled WGS sequence"/>
</dbReference>
<keyword evidence="5" id="KW-0677">Repeat</keyword>
<evidence type="ECO:0000256" key="7">
    <source>
        <dbReference type="PROSITE-ProRule" id="PRU00121"/>
    </source>
</evidence>
<dbReference type="InterPro" id="IPR000001">
    <property type="entry name" value="Kringle"/>
</dbReference>
<feature type="domain" description="Peptidase S1" evidence="11">
    <location>
        <begin position="511"/>
        <end position="825"/>
    </location>
</feature>
<dbReference type="PROSITE" id="PS50070">
    <property type="entry name" value="KRINGLE_2"/>
    <property type="match status" value="4"/>
</dbReference>
<dbReference type="STRING" id="8840.ENSAPLP00000023367"/>
<dbReference type="InterPro" id="IPR013806">
    <property type="entry name" value="Kringle-like"/>
</dbReference>
<comment type="subcellular location">
    <subcellularLocation>
        <location evidence="1">Secreted</location>
    </subcellularLocation>
</comment>
<feature type="domain" description="Kringle" evidence="10">
    <location>
        <begin position="312"/>
        <end position="391"/>
    </location>
</feature>
<feature type="compositionally biased region" description="Pro residues" evidence="8">
    <location>
        <begin position="682"/>
        <end position="696"/>
    </location>
</feature>
<feature type="disulfide bond" evidence="7">
    <location>
        <begin position="362"/>
        <end position="385"/>
    </location>
</feature>
<dbReference type="InterPro" id="IPR018056">
    <property type="entry name" value="Kringle_CS"/>
</dbReference>
<feature type="compositionally biased region" description="Gly residues" evidence="8">
    <location>
        <begin position="19"/>
        <end position="34"/>
    </location>
</feature>
<dbReference type="PRINTS" id="PR00018">
    <property type="entry name" value="KRINGLE"/>
</dbReference>
<dbReference type="InterPro" id="IPR043504">
    <property type="entry name" value="Peptidase_S1_PA_chymotrypsin"/>
</dbReference>
<dbReference type="SMART" id="SM00130">
    <property type="entry name" value="KR"/>
    <property type="match status" value="4"/>
</dbReference>
<dbReference type="GO" id="GO:0004252">
    <property type="term" value="F:serine-type endopeptidase activity"/>
    <property type="evidence" value="ECO:0007669"/>
    <property type="project" value="InterPro"/>
</dbReference>
<feature type="disulfide bond" evidence="7">
    <location>
        <begin position="334"/>
        <end position="373"/>
    </location>
</feature>
<evidence type="ECO:0000313" key="14">
    <source>
        <dbReference type="Proteomes" id="UP000016666"/>
    </source>
</evidence>
<organism evidence="13 14">
    <name type="scientific">Anas platyrhynchos platyrhynchos</name>
    <name type="common">Northern mallard</name>
    <dbReference type="NCBI Taxonomy" id="8840"/>
    <lineage>
        <taxon>Eukaryota</taxon>
        <taxon>Metazoa</taxon>
        <taxon>Chordata</taxon>
        <taxon>Craniata</taxon>
        <taxon>Vertebrata</taxon>
        <taxon>Euteleostomi</taxon>
        <taxon>Archelosauria</taxon>
        <taxon>Archosauria</taxon>
        <taxon>Dinosauria</taxon>
        <taxon>Saurischia</taxon>
        <taxon>Theropoda</taxon>
        <taxon>Coelurosauria</taxon>
        <taxon>Aves</taxon>
        <taxon>Neognathae</taxon>
        <taxon>Galloanserae</taxon>
        <taxon>Anseriformes</taxon>
        <taxon>Anatidae</taxon>
        <taxon>Anatinae</taxon>
        <taxon>Anas</taxon>
    </lineage>
</organism>
<dbReference type="SMART" id="SM00020">
    <property type="entry name" value="Tryp_SPc"/>
    <property type="match status" value="1"/>
</dbReference>
<feature type="signal peptide" evidence="9">
    <location>
        <begin position="1"/>
        <end position="21"/>
    </location>
</feature>
<dbReference type="Pfam" id="PF00089">
    <property type="entry name" value="Trypsin"/>
    <property type="match status" value="1"/>
</dbReference>
<dbReference type="PANTHER" id="PTHR24261">
    <property type="entry name" value="PLASMINOGEN-RELATED"/>
    <property type="match status" value="1"/>
</dbReference>
<protein>
    <submittedName>
        <fullName evidence="13">Macrophage stimulating 1</fullName>
    </submittedName>
</protein>